<dbReference type="EMBL" id="JAMKFB020000008">
    <property type="protein sequence ID" value="KAL0186555.1"/>
    <property type="molecule type" value="Genomic_DNA"/>
</dbReference>
<gene>
    <name evidence="2" type="ORF">M9458_018225</name>
</gene>
<reference evidence="2 3" key="1">
    <citation type="submission" date="2024-05" db="EMBL/GenBank/DDBJ databases">
        <title>Genome sequencing and assembly of Indian major carp, Cirrhinus mrigala (Hamilton, 1822).</title>
        <authorList>
            <person name="Mohindra V."/>
            <person name="Chowdhury L.M."/>
            <person name="Lal K."/>
            <person name="Jena J.K."/>
        </authorList>
    </citation>
    <scope>NUCLEOTIDE SEQUENCE [LARGE SCALE GENOMIC DNA]</scope>
    <source>
        <strain evidence="2">CM1030</strain>
        <tissue evidence="2">Blood</tissue>
    </source>
</reference>
<comment type="caution">
    <text evidence="2">The sequence shown here is derived from an EMBL/GenBank/DDBJ whole genome shotgun (WGS) entry which is preliminary data.</text>
</comment>
<sequence>MQWLLLRCLSLRLFFRRMLLLTVSCSLWHSAMEDSSHLPAILPDIRTLPADVASILQLSTLAL</sequence>
<evidence type="ECO:0000313" key="3">
    <source>
        <dbReference type="Proteomes" id="UP001529510"/>
    </source>
</evidence>
<evidence type="ECO:0000313" key="2">
    <source>
        <dbReference type="EMBL" id="KAL0186555.1"/>
    </source>
</evidence>
<keyword evidence="3" id="KW-1185">Reference proteome</keyword>
<organism evidence="2 3">
    <name type="scientific">Cirrhinus mrigala</name>
    <name type="common">Mrigala</name>
    <dbReference type="NCBI Taxonomy" id="683832"/>
    <lineage>
        <taxon>Eukaryota</taxon>
        <taxon>Metazoa</taxon>
        <taxon>Chordata</taxon>
        <taxon>Craniata</taxon>
        <taxon>Vertebrata</taxon>
        <taxon>Euteleostomi</taxon>
        <taxon>Actinopterygii</taxon>
        <taxon>Neopterygii</taxon>
        <taxon>Teleostei</taxon>
        <taxon>Ostariophysi</taxon>
        <taxon>Cypriniformes</taxon>
        <taxon>Cyprinidae</taxon>
        <taxon>Labeoninae</taxon>
        <taxon>Labeonini</taxon>
        <taxon>Cirrhinus</taxon>
    </lineage>
</organism>
<feature type="non-terminal residue" evidence="2">
    <location>
        <position position="63"/>
    </location>
</feature>
<protein>
    <submittedName>
        <fullName evidence="2">Uncharacterized protein</fullName>
    </submittedName>
</protein>
<dbReference type="AlphaFoldDB" id="A0ABD0QK05"/>
<feature type="chain" id="PRO_5044786469" evidence="1">
    <location>
        <begin position="34"/>
        <end position="63"/>
    </location>
</feature>
<accession>A0ABD0QK05</accession>
<keyword evidence="1" id="KW-0732">Signal</keyword>
<name>A0ABD0QK05_CIRMR</name>
<dbReference type="Proteomes" id="UP001529510">
    <property type="component" value="Unassembled WGS sequence"/>
</dbReference>
<proteinExistence type="predicted"/>
<feature type="signal peptide" evidence="1">
    <location>
        <begin position="1"/>
        <end position="33"/>
    </location>
</feature>
<evidence type="ECO:0000256" key="1">
    <source>
        <dbReference type="SAM" id="SignalP"/>
    </source>
</evidence>
<feature type="non-terminal residue" evidence="2">
    <location>
        <position position="1"/>
    </location>
</feature>